<dbReference type="OrthoDB" id="1598398at2759"/>
<dbReference type="SUPFAM" id="SSF50494">
    <property type="entry name" value="Trypsin-like serine proteases"/>
    <property type="match status" value="1"/>
</dbReference>
<dbReference type="InterPro" id="IPR046449">
    <property type="entry name" value="DEGP_PDZ_sf"/>
</dbReference>
<comment type="caution">
    <text evidence="6">The sequence shown here is derived from an EMBL/GenBank/DDBJ whole genome shotgun (WGS) entry which is preliminary data.</text>
</comment>
<evidence type="ECO:0000259" key="5">
    <source>
        <dbReference type="Pfam" id="PF17815"/>
    </source>
</evidence>
<dbReference type="InterPro" id="IPR043504">
    <property type="entry name" value="Peptidase_S1_PA_chymotrypsin"/>
</dbReference>
<feature type="domain" description="Protease Do-like PDZ" evidence="5">
    <location>
        <begin position="417"/>
        <end position="456"/>
    </location>
</feature>
<keyword evidence="3" id="KW-0720">Serine protease</keyword>
<reference evidence="6 7" key="1">
    <citation type="journal article" date="2019" name="Genome Biol. Evol.">
        <title>The Rhododendron genome and chromosomal organization provide insight into shared whole-genome duplications across the heath family (Ericaceae).</title>
        <authorList>
            <person name="Soza V.L."/>
            <person name="Lindsley D."/>
            <person name="Waalkes A."/>
            <person name="Ramage E."/>
            <person name="Patwardhan R.P."/>
            <person name="Burton J.N."/>
            <person name="Adey A."/>
            <person name="Kumar A."/>
            <person name="Qiu R."/>
            <person name="Shendure J."/>
            <person name="Hall B."/>
        </authorList>
    </citation>
    <scope>NUCLEOTIDE SEQUENCE [LARGE SCALE GENOMIC DNA]</scope>
    <source>
        <strain evidence="6">RSF 1966-606</strain>
    </source>
</reference>
<dbReference type="PANTHER" id="PTHR45980:SF18">
    <property type="entry name" value="PROTEASE DO-LIKE 9"/>
    <property type="match status" value="1"/>
</dbReference>
<evidence type="ECO:0000313" key="6">
    <source>
        <dbReference type="EMBL" id="KAE9460664.1"/>
    </source>
</evidence>
<dbReference type="InterPro" id="IPR009003">
    <property type="entry name" value="Peptidase_S1_PA"/>
</dbReference>
<dbReference type="SUPFAM" id="SSF50156">
    <property type="entry name" value="PDZ domain-like"/>
    <property type="match status" value="1"/>
</dbReference>
<evidence type="ECO:0008006" key="8">
    <source>
        <dbReference type="Google" id="ProtNLM"/>
    </source>
</evidence>
<dbReference type="PANTHER" id="PTHR45980">
    <property type="match status" value="1"/>
</dbReference>
<evidence type="ECO:0000259" key="4">
    <source>
        <dbReference type="Pfam" id="PF13180"/>
    </source>
</evidence>
<dbReference type="InterPro" id="IPR041517">
    <property type="entry name" value="DEGP_PDZ"/>
</dbReference>
<name>A0A6A4LX35_9ERIC</name>
<feature type="non-terminal residue" evidence="6">
    <location>
        <position position="1"/>
    </location>
</feature>
<dbReference type="InterPro" id="IPR036034">
    <property type="entry name" value="PDZ_sf"/>
</dbReference>
<dbReference type="Pfam" id="PF13180">
    <property type="entry name" value="PDZ_2"/>
    <property type="match status" value="1"/>
</dbReference>
<keyword evidence="7" id="KW-1185">Reference proteome</keyword>
<accession>A0A6A4LX35</accession>
<dbReference type="Proteomes" id="UP000428333">
    <property type="component" value="Linkage Group LG04"/>
</dbReference>
<feature type="domain" description="PDZ" evidence="4">
    <location>
        <begin position="318"/>
        <end position="406"/>
    </location>
</feature>
<gene>
    <name evidence="6" type="ORF">C3L33_07408</name>
</gene>
<dbReference type="AlphaFoldDB" id="A0A6A4LX35"/>
<keyword evidence="1" id="KW-0645">Protease</keyword>
<evidence type="ECO:0000313" key="7">
    <source>
        <dbReference type="Proteomes" id="UP000428333"/>
    </source>
</evidence>
<dbReference type="EMBL" id="QEFC01001001">
    <property type="protein sequence ID" value="KAE9460664.1"/>
    <property type="molecule type" value="Genomic_DNA"/>
</dbReference>
<evidence type="ECO:0000256" key="1">
    <source>
        <dbReference type="ARBA" id="ARBA00022670"/>
    </source>
</evidence>
<protein>
    <recommendedName>
        <fullName evidence="8">PDZ domain-containing protein</fullName>
    </recommendedName>
</protein>
<dbReference type="Pfam" id="PF17815">
    <property type="entry name" value="PDZ_3"/>
    <property type="match status" value="1"/>
</dbReference>
<evidence type="ECO:0000256" key="2">
    <source>
        <dbReference type="ARBA" id="ARBA00022801"/>
    </source>
</evidence>
<dbReference type="GO" id="GO:0004252">
    <property type="term" value="F:serine-type endopeptidase activity"/>
    <property type="evidence" value="ECO:0007669"/>
    <property type="project" value="TreeGrafter"/>
</dbReference>
<sequence length="479" mass="53893">MSSSLIINNSSSSSIPFLHKAKLSIIDEFNDTKKPYPSAAKFPNPNVFCSLYRSSPITFSKSCSVRHLVSSVGHNIVDWDCDHDEEEEEEEEEEPKKSYNRVPRKSFKKAQITPFVEAIVKVICVKVDPNYTFPWKMEQEEGCWSGFIVSGRKILTSAGAVDLHKEVKLKKSTCNVWYTATVLSVALDTDLAILTVNDDEFWQGVKPVEFGDMPAPGEKITVTGYPHGADYVSVIKGCVSGVGMTRYVISGANLPVFVVKVAWNLGKVGGPVFNGRGKCVGMILQHLYNNVDVVPAESIKHFIQDYDKNGAYTGLPFLGIKWQKMESSSLRVFMKMEHDQQGVLITEVMPNYPEFEILKPYDVILSIDGISINNDGTGESFWLSSLFMQGDKIVIRVLRDSKIHEFVTQFPTRKQFVPANITGMPPRYYVIGGFVFTTLSFPYLQVVDERYDGYQIPDEDKVLFQALYEERVVLCQVTL</sequence>
<dbReference type="Gene3D" id="3.20.190.20">
    <property type="match status" value="1"/>
</dbReference>
<dbReference type="GO" id="GO:0006508">
    <property type="term" value="P:proteolysis"/>
    <property type="evidence" value="ECO:0007669"/>
    <property type="project" value="UniProtKB-KW"/>
</dbReference>
<dbReference type="Gene3D" id="2.40.10.10">
    <property type="entry name" value="Trypsin-like serine proteases"/>
    <property type="match status" value="2"/>
</dbReference>
<dbReference type="Pfam" id="PF13365">
    <property type="entry name" value="Trypsin_2"/>
    <property type="match status" value="1"/>
</dbReference>
<dbReference type="InterPro" id="IPR001478">
    <property type="entry name" value="PDZ"/>
</dbReference>
<proteinExistence type="predicted"/>
<dbReference type="Gene3D" id="2.30.42.10">
    <property type="match status" value="1"/>
</dbReference>
<evidence type="ECO:0000256" key="3">
    <source>
        <dbReference type="ARBA" id="ARBA00022825"/>
    </source>
</evidence>
<organism evidence="6 7">
    <name type="scientific">Rhododendron williamsianum</name>
    <dbReference type="NCBI Taxonomy" id="262921"/>
    <lineage>
        <taxon>Eukaryota</taxon>
        <taxon>Viridiplantae</taxon>
        <taxon>Streptophyta</taxon>
        <taxon>Embryophyta</taxon>
        <taxon>Tracheophyta</taxon>
        <taxon>Spermatophyta</taxon>
        <taxon>Magnoliopsida</taxon>
        <taxon>eudicotyledons</taxon>
        <taxon>Gunneridae</taxon>
        <taxon>Pentapetalae</taxon>
        <taxon>asterids</taxon>
        <taxon>Ericales</taxon>
        <taxon>Ericaceae</taxon>
        <taxon>Ericoideae</taxon>
        <taxon>Rhodoreae</taxon>
        <taxon>Rhododendron</taxon>
    </lineage>
</organism>
<keyword evidence="2" id="KW-0378">Hydrolase</keyword>